<protein>
    <recommendedName>
        <fullName evidence="10">Regulator of SigK</fullName>
    </recommendedName>
    <alternativeName>
        <fullName evidence="9">Sigma-K anti-sigma factor RskA</fullName>
    </alternativeName>
</protein>
<dbReference type="GO" id="GO:0006417">
    <property type="term" value="P:regulation of translation"/>
    <property type="evidence" value="ECO:0007669"/>
    <property type="project" value="TreeGrafter"/>
</dbReference>
<keyword evidence="6" id="KW-0805">Transcription regulation</keyword>
<evidence type="ECO:0000259" key="13">
    <source>
        <dbReference type="Pfam" id="PF10099"/>
    </source>
</evidence>
<gene>
    <name evidence="14" type="ORF">IT882_12110</name>
</gene>
<evidence type="ECO:0000256" key="5">
    <source>
        <dbReference type="ARBA" id="ARBA00022989"/>
    </source>
</evidence>
<dbReference type="RefSeq" id="WP_195692063.1">
    <property type="nucleotide sequence ID" value="NZ_CP064760.1"/>
</dbReference>
<dbReference type="InterPro" id="IPR051474">
    <property type="entry name" value="Anti-sigma-K/W_factor"/>
</dbReference>
<keyword evidence="3" id="KW-1003">Cell membrane</keyword>
<evidence type="ECO:0000256" key="11">
    <source>
        <dbReference type="SAM" id="MobiDB-lite"/>
    </source>
</evidence>
<evidence type="ECO:0000313" key="14">
    <source>
        <dbReference type="EMBL" id="QPE03972.1"/>
    </source>
</evidence>
<evidence type="ECO:0000256" key="9">
    <source>
        <dbReference type="ARBA" id="ARBA00029829"/>
    </source>
</evidence>
<evidence type="ECO:0000256" key="6">
    <source>
        <dbReference type="ARBA" id="ARBA00023015"/>
    </source>
</evidence>
<comment type="subcellular location">
    <subcellularLocation>
        <location evidence="2">Cell membrane</location>
    </subcellularLocation>
    <subcellularLocation>
        <location evidence="1">Membrane</location>
        <topology evidence="1">Single-pass membrane protein</topology>
    </subcellularLocation>
</comment>
<organism evidence="14 15">
    <name type="scientific">Microbacterium schleiferi</name>
    <dbReference type="NCBI Taxonomy" id="69362"/>
    <lineage>
        <taxon>Bacteria</taxon>
        <taxon>Bacillati</taxon>
        <taxon>Actinomycetota</taxon>
        <taxon>Actinomycetes</taxon>
        <taxon>Micrococcales</taxon>
        <taxon>Microbacteriaceae</taxon>
        <taxon>Microbacterium</taxon>
    </lineage>
</organism>
<evidence type="ECO:0000256" key="12">
    <source>
        <dbReference type="SAM" id="Phobius"/>
    </source>
</evidence>
<proteinExistence type="predicted"/>
<sequence>MNEKEFAELSAASALGALDADQQQAFDLALAMHPEWRGIAERDLETAAALADYAPEVEPPDELRHHILTRIALTPQTDAIPVGAEPLPSTGVIQTQSRTRWMRSMFALAASLVLLVALGFTAVSLSDSLNRPDAVVALEQVQAAPDAQSAAAEFESGGGESTVYWSESVGKAVIVSDGLPQIAEDQSFELWFIRDNTPIAAGAYDPSGGDQDTWVLQGAMEPGDTIAITIEPQGGSPDGVPTGDPVVAIPT</sequence>
<evidence type="ECO:0000256" key="3">
    <source>
        <dbReference type="ARBA" id="ARBA00022475"/>
    </source>
</evidence>
<evidence type="ECO:0000256" key="1">
    <source>
        <dbReference type="ARBA" id="ARBA00004167"/>
    </source>
</evidence>
<keyword evidence="7 12" id="KW-0472">Membrane</keyword>
<name>A0A7S8MVI2_9MICO</name>
<dbReference type="Proteomes" id="UP000594480">
    <property type="component" value="Chromosome"/>
</dbReference>
<keyword evidence="8" id="KW-0804">Transcription</keyword>
<accession>A0A7S8MVI2</accession>
<keyword evidence="15" id="KW-1185">Reference proteome</keyword>
<evidence type="ECO:0000256" key="2">
    <source>
        <dbReference type="ARBA" id="ARBA00004236"/>
    </source>
</evidence>
<dbReference type="PANTHER" id="PTHR37461">
    <property type="entry name" value="ANTI-SIGMA-K FACTOR RSKA"/>
    <property type="match status" value="1"/>
</dbReference>
<keyword evidence="5 12" id="KW-1133">Transmembrane helix</keyword>
<keyword evidence="4 12" id="KW-0812">Transmembrane</keyword>
<reference evidence="14 15" key="1">
    <citation type="submission" date="2020-11" db="EMBL/GenBank/DDBJ databases">
        <title>Amino acid is mineralized and recycled by bacteria in oceanic microbiome.</title>
        <authorList>
            <person name="Zheng L.Y."/>
        </authorList>
    </citation>
    <scope>NUCLEOTIDE SEQUENCE [LARGE SCALE GENOMIC DNA]</scope>
    <source>
        <strain evidence="14 15">A32-1</strain>
    </source>
</reference>
<feature type="region of interest" description="Disordered" evidence="11">
    <location>
        <begin position="232"/>
        <end position="251"/>
    </location>
</feature>
<evidence type="ECO:0000256" key="8">
    <source>
        <dbReference type="ARBA" id="ARBA00023163"/>
    </source>
</evidence>
<dbReference type="InterPro" id="IPR041916">
    <property type="entry name" value="Anti_sigma_zinc_sf"/>
</dbReference>
<feature type="domain" description="Anti-sigma K factor RskA C-terminal" evidence="13">
    <location>
        <begin position="107"/>
        <end position="243"/>
    </location>
</feature>
<feature type="transmembrane region" description="Helical" evidence="12">
    <location>
        <begin position="105"/>
        <end position="125"/>
    </location>
</feature>
<dbReference type="PANTHER" id="PTHR37461:SF1">
    <property type="entry name" value="ANTI-SIGMA-K FACTOR RSKA"/>
    <property type="match status" value="1"/>
</dbReference>
<evidence type="ECO:0000313" key="15">
    <source>
        <dbReference type="Proteomes" id="UP000594480"/>
    </source>
</evidence>
<evidence type="ECO:0000256" key="4">
    <source>
        <dbReference type="ARBA" id="ARBA00022692"/>
    </source>
</evidence>
<evidence type="ECO:0000256" key="7">
    <source>
        <dbReference type="ARBA" id="ARBA00023136"/>
    </source>
</evidence>
<dbReference type="InterPro" id="IPR018764">
    <property type="entry name" value="RskA_C"/>
</dbReference>
<evidence type="ECO:0000256" key="10">
    <source>
        <dbReference type="ARBA" id="ARBA00030803"/>
    </source>
</evidence>
<dbReference type="GO" id="GO:0016989">
    <property type="term" value="F:sigma factor antagonist activity"/>
    <property type="evidence" value="ECO:0007669"/>
    <property type="project" value="TreeGrafter"/>
</dbReference>
<dbReference type="AlphaFoldDB" id="A0A7S8MVI2"/>
<dbReference type="GO" id="GO:0005886">
    <property type="term" value="C:plasma membrane"/>
    <property type="evidence" value="ECO:0007669"/>
    <property type="project" value="UniProtKB-SubCell"/>
</dbReference>
<dbReference type="Gene3D" id="1.10.10.1320">
    <property type="entry name" value="Anti-sigma factor, zinc-finger domain"/>
    <property type="match status" value="1"/>
</dbReference>
<dbReference type="Pfam" id="PF10099">
    <property type="entry name" value="RskA_C"/>
    <property type="match status" value="1"/>
</dbReference>
<dbReference type="KEGG" id="msf:IT882_12110"/>
<dbReference type="EMBL" id="CP064760">
    <property type="protein sequence ID" value="QPE03972.1"/>
    <property type="molecule type" value="Genomic_DNA"/>
</dbReference>